<dbReference type="AlphaFoldDB" id="A0A9W9TEW2"/>
<dbReference type="GeneID" id="83205934"/>
<evidence type="ECO:0000256" key="1">
    <source>
        <dbReference type="SAM" id="MobiDB-lite"/>
    </source>
</evidence>
<proteinExistence type="predicted"/>
<feature type="region of interest" description="Disordered" evidence="1">
    <location>
        <begin position="62"/>
        <end position="87"/>
    </location>
</feature>
<dbReference type="EMBL" id="JAPQKS010000007">
    <property type="protein sequence ID" value="KAJ5220131.1"/>
    <property type="molecule type" value="Genomic_DNA"/>
</dbReference>
<reference evidence="2" key="1">
    <citation type="submission" date="2022-11" db="EMBL/GenBank/DDBJ databases">
        <authorList>
            <person name="Petersen C."/>
        </authorList>
    </citation>
    <scope>NUCLEOTIDE SEQUENCE</scope>
    <source>
        <strain evidence="2">IBT 19713</strain>
    </source>
</reference>
<dbReference type="Proteomes" id="UP001150941">
    <property type="component" value="Unassembled WGS sequence"/>
</dbReference>
<keyword evidence="3" id="KW-1185">Reference proteome</keyword>
<evidence type="ECO:0000313" key="3">
    <source>
        <dbReference type="Proteomes" id="UP001150941"/>
    </source>
</evidence>
<accession>A0A9W9TEW2</accession>
<name>A0A9W9TEW2_9EURO</name>
<feature type="compositionally biased region" description="Polar residues" evidence="1">
    <location>
        <begin position="68"/>
        <end position="87"/>
    </location>
</feature>
<gene>
    <name evidence="2" type="ORF">N7468_009335</name>
</gene>
<reference evidence="2" key="2">
    <citation type="journal article" date="2023" name="IMA Fungus">
        <title>Comparative genomic study of the Penicillium genus elucidates a diverse pangenome and 15 lateral gene transfer events.</title>
        <authorList>
            <person name="Petersen C."/>
            <person name="Sorensen T."/>
            <person name="Nielsen M.R."/>
            <person name="Sondergaard T.E."/>
            <person name="Sorensen J.L."/>
            <person name="Fitzpatrick D.A."/>
            <person name="Frisvad J.C."/>
            <person name="Nielsen K.L."/>
        </authorList>
    </citation>
    <scope>NUCLEOTIDE SEQUENCE</scope>
    <source>
        <strain evidence="2">IBT 19713</strain>
    </source>
</reference>
<evidence type="ECO:0000313" key="2">
    <source>
        <dbReference type="EMBL" id="KAJ5220131.1"/>
    </source>
</evidence>
<sequence length="87" mass="9586">MKGRTTSKFVSQDRYPKLCIPRLQGYRGPDRRASPASIETPKSMICSHWIPRVDHGTSLSASLAASGRISTSDPYPPNQTAEPSTWP</sequence>
<protein>
    <submittedName>
        <fullName evidence="2">Uncharacterized protein</fullName>
    </submittedName>
</protein>
<organism evidence="2 3">
    <name type="scientific">Penicillium chermesinum</name>
    <dbReference type="NCBI Taxonomy" id="63820"/>
    <lineage>
        <taxon>Eukaryota</taxon>
        <taxon>Fungi</taxon>
        <taxon>Dikarya</taxon>
        <taxon>Ascomycota</taxon>
        <taxon>Pezizomycotina</taxon>
        <taxon>Eurotiomycetes</taxon>
        <taxon>Eurotiomycetidae</taxon>
        <taxon>Eurotiales</taxon>
        <taxon>Aspergillaceae</taxon>
        <taxon>Penicillium</taxon>
    </lineage>
</organism>
<comment type="caution">
    <text evidence="2">The sequence shown here is derived from an EMBL/GenBank/DDBJ whole genome shotgun (WGS) entry which is preliminary data.</text>
</comment>
<dbReference type="RefSeq" id="XP_058326961.1">
    <property type="nucleotide sequence ID" value="XM_058478631.1"/>
</dbReference>